<name>A0A8J2Z316_9GAMM</name>
<evidence type="ECO:0000313" key="2">
    <source>
        <dbReference type="Proteomes" id="UP000636949"/>
    </source>
</evidence>
<sequence length="566" mass="65741">MTVTSDIQTNIDINPDQYKHIIPDTRILLWLHAYMDYLCLREVKRSYRGNHIPDADYKRICKSINQEDSENNRRYIDEADRIAYAMHWIQYDKRGSYGYTSDERLYKNNIIKVSKEDYQDYLNITNEDKRYKALVKRLCISVVPESNELFQSEGYGAGILNKFPLEYYYAKDVVSQINFEAARLAIIDALATLKPEVWYSVDTLVDYLHKHHCYALIPEKMKPSRHSYGKANRYAHFNEHPSTDKYKTTTIDQSMTDAFKRVEGRFVERFLETLPYSLGWVELAYDKEYHSDVSPSLGHLKAFKVTQLFYLLYVNPIPAPTVKVLPNYEITVESLIYPVGLMHQLMKLGEFSNHGAISQVKIDKNNIIQLAANEPNLDVIKLLKQLSVQGLPQNVETDMQEWCHQGDAFKLYTNSVLLESQYTHDFLTEHMTATVDKNTFIIGDYQTVIDKLDAHEDVSLVIEHNDDKFKMLPKSYATSLPKDGVKKAKKSQPKRKVKLKKQTMLSYDFADEEAFNLIKDDLIAKHIIIGVNESNRTISLSKNYEQAFKQSLKAAENYQFAVEEEK</sequence>
<organism evidence="1 2">
    <name type="scientific">Cysteiniphilum litorale</name>
    <dbReference type="NCBI Taxonomy" id="2056700"/>
    <lineage>
        <taxon>Bacteria</taxon>
        <taxon>Pseudomonadati</taxon>
        <taxon>Pseudomonadota</taxon>
        <taxon>Gammaproteobacteria</taxon>
        <taxon>Thiotrichales</taxon>
        <taxon>Fastidiosibacteraceae</taxon>
        <taxon>Cysteiniphilum</taxon>
    </lineage>
</organism>
<protein>
    <submittedName>
        <fullName evidence="1">Uncharacterized protein</fullName>
    </submittedName>
</protein>
<keyword evidence="2" id="KW-1185">Reference proteome</keyword>
<comment type="caution">
    <text evidence="1">The sequence shown here is derived from an EMBL/GenBank/DDBJ whole genome shotgun (WGS) entry which is preliminary data.</text>
</comment>
<gene>
    <name evidence="1" type="ORF">GCM10010995_07990</name>
</gene>
<dbReference type="AlphaFoldDB" id="A0A8J2Z316"/>
<accession>A0A8J2Z316</accession>
<dbReference type="OrthoDB" id="9255462at2"/>
<dbReference type="Proteomes" id="UP000636949">
    <property type="component" value="Unassembled WGS sequence"/>
</dbReference>
<dbReference type="RefSeq" id="WP_117001862.1">
    <property type="nucleotide sequence ID" value="NZ_BMJS01000006.1"/>
</dbReference>
<proteinExistence type="predicted"/>
<dbReference type="EMBL" id="BMJS01000006">
    <property type="protein sequence ID" value="GGF93287.1"/>
    <property type="molecule type" value="Genomic_DNA"/>
</dbReference>
<reference evidence="1" key="2">
    <citation type="submission" date="2020-09" db="EMBL/GenBank/DDBJ databases">
        <authorList>
            <person name="Sun Q."/>
            <person name="Zhou Y."/>
        </authorList>
    </citation>
    <scope>NUCLEOTIDE SEQUENCE</scope>
    <source>
        <strain evidence="1">CGMCC 1.15758</strain>
    </source>
</reference>
<reference evidence="1" key="1">
    <citation type="journal article" date="2014" name="Int. J. Syst. Evol. Microbiol.">
        <title>Complete genome sequence of Corynebacterium casei LMG S-19264T (=DSM 44701T), isolated from a smear-ripened cheese.</title>
        <authorList>
            <consortium name="US DOE Joint Genome Institute (JGI-PGF)"/>
            <person name="Walter F."/>
            <person name="Albersmeier A."/>
            <person name="Kalinowski J."/>
            <person name="Ruckert C."/>
        </authorList>
    </citation>
    <scope>NUCLEOTIDE SEQUENCE</scope>
    <source>
        <strain evidence="1">CGMCC 1.15758</strain>
    </source>
</reference>
<evidence type="ECO:0000313" key="1">
    <source>
        <dbReference type="EMBL" id="GGF93287.1"/>
    </source>
</evidence>